<dbReference type="STRING" id="557598.LHK_01986"/>
<gene>
    <name evidence="1" type="ordered locus">LHK_01986</name>
</gene>
<dbReference type="AlphaFoldDB" id="C1D930"/>
<reference evidence="1 2" key="1">
    <citation type="journal article" date="2009" name="PLoS Genet.">
        <title>The complete genome and proteome of Laribacter hongkongensis reveal potential mechanisms for adaptations to different temperatures and habitats.</title>
        <authorList>
            <person name="Woo P.C."/>
            <person name="Lau S.K."/>
            <person name="Tse H."/>
            <person name="Teng J.L."/>
            <person name="Curreem S.O."/>
            <person name="Tsang A.K."/>
            <person name="Fan R.Y."/>
            <person name="Wong G.K."/>
            <person name="Huang Y."/>
            <person name="Loman N.J."/>
            <person name="Snyder L.A."/>
            <person name="Cai J.J."/>
            <person name="Huang J.D."/>
            <person name="Mak W."/>
            <person name="Pallen M.J."/>
            <person name="Lok S."/>
            <person name="Yuen K.Y."/>
        </authorList>
    </citation>
    <scope>NUCLEOTIDE SEQUENCE [LARGE SCALE GENOMIC DNA]</scope>
    <source>
        <strain evidence="1 2">HLHK9</strain>
    </source>
</reference>
<proteinExistence type="predicted"/>
<dbReference type="KEGG" id="lhk:LHK_01986"/>
<dbReference type="RefSeq" id="WP_012697456.1">
    <property type="nucleotide sequence ID" value="NC_012559.1"/>
</dbReference>
<dbReference type="EMBL" id="CP001154">
    <property type="protein sequence ID" value="ACO74970.1"/>
    <property type="molecule type" value="Genomic_DNA"/>
</dbReference>
<organism evidence="1 2">
    <name type="scientific">Laribacter hongkongensis (strain HLHK9)</name>
    <dbReference type="NCBI Taxonomy" id="557598"/>
    <lineage>
        <taxon>Bacteria</taxon>
        <taxon>Pseudomonadati</taxon>
        <taxon>Pseudomonadota</taxon>
        <taxon>Betaproteobacteria</taxon>
        <taxon>Neisseriales</taxon>
        <taxon>Aquaspirillaceae</taxon>
        <taxon>Laribacter</taxon>
    </lineage>
</organism>
<protein>
    <submittedName>
        <fullName evidence="1">Phage tail protein</fullName>
    </submittedName>
</protein>
<dbReference type="HOGENOM" id="CLU_806074_0_0_4"/>
<dbReference type="Proteomes" id="UP000002010">
    <property type="component" value="Chromosome"/>
</dbReference>
<sequence>MNPLIPPIGTADNLFHDGNPATGELGTIVSADWLNNMQGALRGNQSELIALLTAAGIEPNAAKADQVLTALRGLFLGKAAQAVDSAKLEGHPASYFARADDLLTFGGFKNLLINSNFSINQRGYVSGTPTSTANQYTVDRWRVVISGQRITWTADGSTITVTAPAGGVEQVVEGASISTGTYCLSWTGTASANINGTVISNGGAIVLPGGASATVRFTGGTLSRPQLEKSPVSTRYEERPPGLELSLCQRYYETGIANWMIQIGGGVTNGNSYCYWSHQIYFKATKRVIPTIAKTTPAANPYVPYVGIMCSTNELTLHNSPNYVGQTPVTQNAFSLTWAADAEI</sequence>
<evidence type="ECO:0000313" key="1">
    <source>
        <dbReference type="EMBL" id="ACO74970.1"/>
    </source>
</evidence>
<keyword evidence="2" id="KW-1185">Reference proteome</keyword>
<accession>C1D930</accession>
<name>C1D930_LARHH</name>
<evidence type="ECO:0000313" key="2">
    <source>
        <dbReference type="Proteomes" id="UP000002010"/>
    </source>
</evidence>
<dbReference type="eggNOG" id="COG4675">
    <property type="taxonomic scope" value="Bacteria"/>
</dbReference>